<protein>
    <submittedName>
        <fullName evidence="6">Aldehyde dehydrogenase family protein</fullName>
    </submittedName>
</protein>
<evidence type="ECO:0000259" key="5">
    <source>
        <dbReference type="Pfam" id="PF00171"/>
    </source>
</evidence>
<evidence type="ECO:0000313" key="7">
    <source>
        <dbReference type="Proteomes" id="UP000605361"/>
    </source>
</evidence>
<keyword evidence="7" id="KW-1185">Reference proteome</keyword>
<comment type="similarity">
    <text evidence="1 4">Belongs to the aldehyde dehydrogenase family.</text>
</comment>
<dbReference type="CDD" id="cd07138">
    <property type="entry name" value="ALDH_CddD_SSP0762"/>
    <property type="match status" value="1"/>
</dbReference>
<organism evidence="6 7">
    <name type="scientific">Nonomuraea cypriaca</name>
    <dbReference type="NCBI Taxonomy" id="1187855"/>
    <lineage>
        <taxon>Bacteria</taxon>
        <taxon>Bacillati</taxon>
        <taxon>Actinomycetota</taxon>
        <taxon>Actinomycetes</taxon>
        <taxon>Streptosporangiales</taxon>
        <taxon>Streptosporangiaceae</taxon>
        <taxon>Nonomuraea</taxon>
    </lineage>
</organism>
<feature type="domain" description="Aldehyde dehydrogenase" evidence="5">
    <location>
        <begin position="10"/>
        <end position="467"/>
    </location>
</feature>
<evidence type="ECO:0000256" key="4">
    <source>
        <dbReference type="RuleBase" id="RU003345"/>
    </source>
</evidence>
<dbReference type="InterPro" id="IPR029510">
    <property type="entry name" value="Ald_DH_CS_GLU"/>
</dbReference>
<proteinExistence type="inferred from homology"/>
<evidence type="ECO:0000256" key="3">
    <source>
        <dbReference type="PROSITE-ProRule" id="PRU10007"/>
    </source>
</evidence>
<comment type="caution">
    <text evidence="6">The sequence shown here is derived from an EMBL/GenBank/DDBJ whole genome shotgun (WGS) entry which is preliminary data.</text>
</comment>
<dbReference type="SUPFAM" id="SSF53720">
    <property type="entry name" value="ALDH-like"/>
    <property type="match status" value="1"/>
</dbReference>
<dbReference type="Gene3D" id="3.40.309.10">
    <property type="entry name" value="Aldehyde Dehydrogenase, Chain A, domain 2"/>
    <property type="match status" value="1"/>
</dbReference>
<dbReference type="PROSITE" id="PS00687">
    <property type="entry name" value="ALDEHYDE_DEHYDR_GLU"/>
    <property type="match status" value="1"/>
</dbReference>
<dbReference type="Pfam" id="PF00171">
    <property type="entry name" value="Aldedh"/>
    <property type="match status" value="1"/>
</dbReference>
<evidence type="ECO:0000313" key="6">
    <source>
        <dbReference type="EMBL" id="MBF8188025.1"/>
    </source>
</evidence>
<gene>
    <name evidence="6" type="ORF">ITP53_20250</name>
</gene>
<dbReference type="InterPro" id="IPR016163">
    <property type="entry name" value="Ald_DH_C"/>
</dbReference>
<dbReference type="InterPro" id="IPR016162">
    <property type="entry name" value="Ald_DH_N"/>
</dbReference>
<dbReference type="InterPro" id="IPR016161">
    <property type="entry name" value="Ald_DH/histidinol_DH"/>
</dbReference>
<evidence type="ECO:0000256" key="1">
    <source>
        <dbReference type="ARBA" id="ARBA00009986"/>
    </source>
</evidence>
<dbReference type="Proteomes" id="UP000605361">
    <property type="component" value="Unassembled WGS sequence"/>
</dbReference>
<evidence type="ECO:0000256" key="2">
    <source>
        <dbReference type="ARBA" id="ARBA00023002"/>
    </source>
</evidence>
<dbReference type="InterPro" id="IPR015590">
    <property type="entry name" value="Aldehyde_DH_dom"/>
</dbReference>
<dbReference type="PANTHER" id="PTHR42804">
    <property type="entry name" value="ALDEHYDE DEHYDROGENASE"/>
    <property type="match status" value="1"/>
</dbReference>
<dbReference type="EMBL" id="JADOGI010000057">
    <property type="protein sequence ID" value="MBF8188025.1"/>
    <property type="molecule type" value="Genomic_DNA"/>
</dbReference>
<dbReference type="FunFam" id="3.40.605.10:FF:000007">
    <property type="entry name" value="NAD/NADP-dependent betaine aldehyde dehydrogenase"/>
    <property type="match status" value="1"/>
</dbReference>
<sequence length="474" mass="49405">MKGLYIDGAWVAPHGTDALDVLDPTTEQAIGAIRLGDAEDVDRAVRAAARAFPRWSRTPERERLGYVREIGRLVAAHADELTELIVADLGMPRAMAREAQVGAPAEIFMMAAELAEGLSVPSHPPGAAANTLVVREPAGVVGAITPWNFPLQEIAAKTAPALAVGCTVVVKPSEVVPLAALRLAELIDAAGLPAGVFNLVPGTGPVAGAALAAHPLIDLLSFTGSTATGSRVAEPAGRNVTKTALEMGGKSPCVLLDDASLEPAVRDTVTNAFFNSGQTCDALTRLLVPRTRLPEVEKLAVAAAEANTVGDPRDEDTTLGPLVSGRQLDRVRRYIDRGVAEGARLITGHRALPARGFFAGPAVFTEVPAGAAVASEEIFGPVLCVQAYDDEDEAVELADATPYGLSAAVWSADRERASRVARRIRAGQVHINGAGFDLGAPFGGFKHSGHGREGGRYGLEEFTQPKALLGGAET</sequence>
<accession>A0A931AAJ7</accession>
<dbReference type="PANTHER" id="PTHR42804:SF1">
    <property type="entry name" value="ALDEHYDE DEHYDROGENASE-RELATED"/>
    <property type="match status" value="1"/>
</dbReference>
<name>A0A931AAJ7_9ACTN</name>
<dbReference type="AlphaFoldDB" id="A0A931AAJ7"/>
<keyword evidence="2 4" id="KW-0560">Oxidoreductase</keyword>
<dbReference type="Gene3D" id="3.40.605.10">
    <property type="entry name" value="Aldehyde Dehydrogenase, Chain A, domain 1"/>
    <property type="match status" value="1"/>
</dbReference>
<reference evidence="6" key="1">
    <citation type="submission" date="2020-11" db="EMBL/GenBank/DDBJ databases">
        <title>Whole-genome analyses of Nonomuraea sp. K274.</title>
        <authorList>
            <person name="Veyisoglu A."/>
        </authorList>
    </citation>
    <scope>NUCLEOTIDE SEQUENCE</scope>
    <source>
        <strain evidence="6">K274</strain>
    </source>
</reference>
<dbReference type="GO" id="GO:0016620">
    <property type="term" value="F:oxidoreductase activity, acting on the aldehyde or oxo group of donors, NAD or NADP as acceptor"/>
    <property type="evidence" value="ECO:0007669"/>
    <property type="project" value="InterPro"/>
</dbReference>
<dbReference type="RefSeq" id="WP_195896978.1">
    <property type="nucleotide sequence ID" value="NZ_JADOGI010000057.1"/>
</dbReference>
<feature type="active site" evidence="3">
    <location>
        <position position="246"/>
    </location>
</feature>